<protein>
    <submittedName>
        <fullName evidence="7">Putative MFS family arabinose efflux permease</fullName>
    </submittedName>
</protein>
<evidence type="ECO:0000256" key="2">
    <source>
        <dbReference type="ARBA" id="ARBA00022692"/>
    </source>
</evidence>
<dbReference type="Gene3D" id="1.20.1250.20">
    <property type="entry name" value="MFS general substrate transporter like domains"/>
    <property type="match status" value="1"/>
</dbReference>
<evidence type="ECO:0000259" key="6">
    <source>
        <dbReference type="PROSITE" id="PS50850"/>
    </source>
</evidence>
<evidence type="ECO:0000256" key="4">
    <source>
        <dbReference type="ARBA" id="ARBA00023136"/>
    </source>
</evidence>
<feature type="transmembrane region" description="Helical" evidence="5">
    <location>
        <begin position="172"/>
        <end position="197"/>
    </location>
</feature>
<feature type="transmembrane region" description="Helical" evidence="5">
    <location>
        <begin position="385"/>
        <end position="407"/>
    </location>
</feature>
<dbReference type="InterPro" id="IPR005829">
    <property type="entry name" value="Sugar_transporter_CS"/>
</dbReference>
<dbReference type="Pfam" id="PF07690">
    <property type="entry name" value="MFS_1"/>
    <property type="match status" value="1"/>
</dbReference>
<feature type="transmembrane region" description="Helical" evidence="5">
    <location>
        <begin position="314"/>
        <end position="334"/>
    </location>
</feature>
<feature type="transmembrane region" description="Helical" evidence="5">
    <location>
        <begin position="270"/>
        <end position="293"/>
    </location>
</feature>
<keyword evidence="4 5" id="KW-0472">Membrane</keyword>
<dbReference type="RefSeq" id="WP_179546280.1">
    <property type="nucleotide sequence ID" value="NZ_BSEW01000002.1"/>
</dbReference>
<organism evidence="7 8">
    <name type="scientific">Herbiconiux flava</name>
    <dbReference type="NCBI Taxonomy" id="881268"/>
    <lineage>
        <taxon>Bacteria</taxon>
        <taxon>Bacillati</taxon>
        <taxon>Actinomycetota</taxon>
        <taxon>Actinomycetes</taxon>
        <taxon>Micrococcales</taxon>
        <taxon>Microbacteriaceae</taxon>
        <taxon>Herbiconiux</taxon>
    </lineage>
</organism>
<dbReference type="SUPFAM" id="SSF103473">
    <property type="entry name" value="MFS general substrate transporter"/>
    <property type="match status" value="1"/>
</dbReference>
<evidence type="ECO:0000256" key="5">
    <source>
        <dbReference type="SAM" id="Phobius"/>
    </source>
</evidence>
<dbReference type="InterPro" id="IPR011701">
    <property type="entry name" value="MFS"/>
</dbReference>
<feature type="transmembrane region" description="Helical" evidence="5">
    <location>
        <begin position="17"/>
        <end position="37"/>
    </location>
</feature>
<dbReference type="InterPro" id="IPR053160">
    <property type="entry name" value="MFS_DHA3_Transporter"/>
</dbReference>
<keyword evidence="2 5" id="KW-0812">Transmembrane</keyword>
<dbReference type="Proteomes" id="UP000549913">
    <property type="component" value="Unassembled WGS sequence"/>
</dbReference>
<name>A0A852SR68_9MICO</name>
<dbReference type="InterPro" id="IPR020846">
    <property type="entry name" value="MFS_dom"/>
</dbReference>
<dbReference type="PROSITE" id="PS00216">
    <property type="entry name" value="SUGAR_TRANSPORT_1"/>
    <property type="match status" value="1"/>
</dbReference>
<gene>
    <name evidence="7" type="ORF">BJ984_002494</name>
</gene>
<dbReference type="AlphaFoldDB" id="A0A852SR68"/>
<feature type="transmembrane region" description="Helical" evidence="5">
    <location>
        <begin position="232"/>
        <end position="250"/>
    </location>
</feature>
<evidence type="ECO:0000256" key="1">
    <source>
        <dbReference type="ARBA" id="ARBA00004651"/>
    </source>
</evidence>
<accession>A0A852SR68</accession>
<comment type="caution">
    <text evidence="7">The sequence shown here is derived from an EMBL/GenBank/DDBJ whole genome shotgun (WGS) entry which is preliminary data.</text>
</comment>
<proteinExistence type="predicted"/>
<dbReference type="GO" id="GO:0022857">
    <property type="term" value="F:transmembrane transporter activity"/>
    <property type="evidence" value="ECO:0007669"/>
    <property type="project" value="InterPro"/>
</dbReference>
<keyword evidence="8" id="KW-1185">Reference proteome</keyword>
<reference evidence="7 8" key="1">
    <citation type="submission" date="2020-07" db="EMBL/GenBank/DDBJ databases">
        <title>Sequencing the genomes of 1000 actinobacteria strains.</title>
        <authorList>
            <person name="Klenk H.-P."/>
        </authorList>
    </citation>
    <scope>NUCLEOTIDE SEQUENCE [LARGE SCALE GENOMIC DNA]</scope>
    <source>
        <strain evidence="7 8">DSM 26474</strain>
    </source>
</reference>
<dbReference type="InterPro" id="IPR036259">
    <property type="entry name" value="MFS_trans_sf"/>
</dbReference>
<feature type="transmembrane region" description="Helical" evidence="5">
    <location>
        <begin position="79"/>
        <end position="109"/>
    </location>
</feature>
<dbReference type="GO" id="GO:0005886">
    <property type="term" value="C:plasma membrane"/>
    <property type="evidence" value="ECO:0007669"/>
    <property type="project" value="UniProtKB-SubCell"/>
</dbReference>
<dbReference type="EMBL" id="JACCBM010000001">
    <property type="protein sequence ID" value="NYD71336.1"/>
    <property type="molecule type" value="Genomic_DNA"/>
</dbReference>
<dbReference type="PANTHER" id="PTHR23530:SF1">
    <property type="entry name" value="PERMEASE, MAJOR FACILITATOR SUPERFAMILY-RELATED"/>
    <property type="match status" value="1"/>
</dbReference>
<feature type="transmembrane region" description="Helical" evidence="5">
    <location>
        <begin position="145"/>
        <end position="166"/>
    </location>
</feature>
<keyword evidence="3 5" id="KW-1133">Transmembrane helix</keyword>
<dbReference type="PANTHER" id="PTHR23530">
    <property type="entry name" value="TRANSPORT PROTEIN-RELATED"/>
    <property type="match status" value="1"/>
</dbReference>
<feature type="domain" description="Major facilitator superfamily (MFS) profile" evidence="6">
    <location>
        <begin position="1"/>
        <end position="414"/>
    </location>
</feature>
<dbReference type="PROSITE" id="PS50850">
    <property type="entry name" value="MFS"/>
    <property type="match status" value="1"/>
</dbReference>
<sequence length="417" mass="42446">MTAARAPLTLAAAERRLVLLTVTRWLPVGLVFGLTVLLPLERGLGLTEVGTLLAVQGFVVLALELPTGGLADSLGRRPLLIAAGVLAVLSSLLFVTASGFWMFAAALVLQGVFRALDSGPLEAWFVDTAHTADPAAPIEHGLSRAATALGVAIAGGALAGGALIAWHPVPGWSALVLPFVVATALTAGHTVLVAFLVREPPRPRDVSAGGRRAAGAHRVVLDGLRMLRTAPVLRSLVLVEVFWSVAMIAFETLTPVRLAALVGGEDEAGALYGPSAAAAWALFAAGSAVAGLVSRRAGVSATAIGARILNGLMVVAMGLVAGPVGLIAAFWLAYLTQGAAGPMHAALLHRQATGANRAVVLSMNSMVAGGSYSLGLLLLTPLAEAFGTGTAFVVAGSFSVVGALLYLPARRQERTAG</sequence>
<comment type="subcellular location">
    <subcellularLocation>
        <location evidence="1">Cell membrane</location>
        <topology evidence="1">Multi-pass membrane protein</topology>
    </subcellularLocation>
</comment>
<evidence type="ECO:0000256" key="3">
    <source>
        <dbReference type="ARBA" id="ARBA00022989"/>
    </source>
</evidence>
<evidence type="ECO:0000313" key="7">
    <source>
        <dbReference type="EMBL" id="NYD71336.1"/>
    </source>
</evidence>
<evidence type="ECO:0000313" key="8">
    <source>
        <dbReference type="Proteomes" id="UP000549913"/>
    </source>
</evidence>